<evidence type="ECO:0008006" key="4">
    <source>
        <dbReference type="Google" id="ProtNLM"/>
    </source>
</evidence>
<accession>A0A9W4S435</accession>
<reference evidence="2" key="1">
    <citation type="submission" date="2022-08" db="EMBL/GenBank/DDBJ databases">
        <authorList>
            <person name="Giroux E."/>
            <person name="Giroux E."/>
        </authorList>
    </citation>
    <scope>NUCLEOTIDE SEQUENCE</scope>
    <source>
        <strain evidence="2">H1091258</strain>
    </source>
</reference>
<dbReference type="AlphaFoldDB" id="A0A9W4S435"/>
<feature type="compositionally biased region" description="Polar residues" evidence="1">
    <location>
        <begin position="26"/>
        <end position="41"/>
    </location>
</feature>
<keyword evidence="3" id="KW-1185">Reference proteome</keyword>
<dbReference type="PANTHER" id="PTHR47843:SF2">
    <property type="entry name" value="BTB DOMAIN-CONTAINING PROTEIN"/>
    <property type="match status" value="1"/>
</dbReference>
<evidence type="ECO:0000256" key="1">
    <source>
        <dbReference type="SAM" id="MobiDB-lite"/>
    </source>
</evidence>
<evidence type="ECO:0000313" key="2">
    <source>
        <dbReference type="EMBL" id="CAI0653438.1"/>
    </source>
</evidence>
<sequence>MRPEKRPAPDGDDNTGDGKNIGNVGIFSSSKFGPFNVTESSAPKKAKPVVTKQEDSRGPGASPFVRLDFTACLENYLKFSTYRLSKSIVAICAGPDRETFFVHPHLLMGCSEFRRQLGTVANGVTEVDLPDEDPDIISVMIFWCYEGKLPSPKFSQQPDPASGGADATNKDTSTQPSRGPMTTKRIASVTTVGDKLETPKLFVPDVFSWNAYLGETGSSPRKPFRLEFYQLKILRLAMMASKKDWPELFRSAMRIYCKGELQFNRTCPAVWHIDAVCTFNAPREVSGLMMDYARYLFDKHGTLFTFASNATPSVATFGSNPHPSVAKFMAELRTVEKYSKVPSENPLRQYAPPAEDVGNNGDGSKEGSGQV</sequence>
<gene>
    <name evidence="2" type="ORF">CGXH109_LOCUS127743</name>
</gene>
<feature type="region of interest" description="Disordered" evidence="1">
    <location>
        <begin position="1"/>
        <end position="59"/>
    </location>
</feature>
<dbReference type="PANTHER" id="PTHR47843">
    <property type="entry name" value="BTB DOMAIN-CONTAINING PROTEIN-RELATED"/>
    <property type="match status" value="1"/>
</dbReference>
<name>A0A9W4S435_9PEZI</name>
<proteinExistence type="predicted"/>
<protein>
    <recommendedName>
        <fullName evidence="4">BTB domain-containing protein</fullName>
    </recommendedName>
</protein>
<feature type="region of interest" description="Disordered" evidence="1">
    <location>
        <begin position="153"/>
        <end position="184"/>
    </location>
</feature>
<feature type="region of interest" description="Disordered" evidence="1">
    <location>
        <begin position="340"/>
        <end position="371"/>
    </location>
</feature>
<dbReference type="EMBL" id="CAMGZC010001675">
    <property type="protein sequence ID" value="CAI0653438.1"/>
    <property type="molecule type" value="Genomic_DNA"/>
</dbReference>
<comment type="caution">
    <text evidence="2">The sequence shown here is derived from an EMBL/GenBank/DDBJ whole genome shotgun (WGS) entry which is preliminary data.</text>
</comment>
<organism evidence="2 3">
    <name type="scientific">Colletotrichum noveboracense</name>
    <dbReference type="NCBI Taxonomy" id="2664923"/>
    <lineage>
        <taxon>Eukaryota</taxon>
        <taxon>Fungi</taxon>
        <taxon>Dikarya</taxon>
        <taxon>Ascomycota</taxon>
        <taxon>Pezizomycotina</taxon>
        <taxon>Sordariomycetes</taxon>
        <taxon>Hypocreomycetidae</taxon>
        <taxon>Glomerellales</taxon>
        <taxon>Glomerellaceae</taxon>
        <taxon>Colletotrichum</taxon>
        <taxon>Colletotrichum gloeosporioides species complex</taxon>
    </lineage>
</organism>
<dbReference type="Proteomes" id="UP001152533">
    <property type="component" value="Unassembled WGS sequence"/>
</dbReference>
<evidence type="ECO:0000313" key="3">
    <source>
        <dbReference type="Proteomes" id="UP001152533"/>
    </source>
</evidence>